<accession>A0A848RFD9</accession>
<reference evidence="2" key="1">
    <citation type="submission" date="2020-04" db="EMBL/GenBank/DDBJ databases">
        <title>Peptoniphilus sp. nov. isolated from swine feces.</title>
        <authorList>
            <person name="Ryu S.W."/>
        </authorList>
    </citation>
    <scope>NUCLEOTIDE SEQUENCE [LARGE SCALE GENOMIC DNA]</scope>
    <source>
        <strain evidence="2">AGMB00490</strain>
    </source>
</reference>
<evidence type="ECO:0000313" key="3">
    <source>
        <dbReference type="Proteomes" id="UP000568273"/>
    </source>
</evidence>
<dbReference type="Proteomes" id="UP000568273">
    <property type="component" value="Unassembled WGS sequence"/>
</dbReference>
<dbReference type="RefSeq" id="WP_169968464.1">
    <property type="nucleotide sequence ID" value="NZ_JABDSR010000003.1"/>
</dbReference>
<dbReference type="GO" id="GO:0003677">
    <property type="term" value="F:DNA binding"/>
    <property type="evidence" value="ECO:0007669"/>
    <property type="project" value="InterPro"/>
</dbReference>
<proteinExistence type="predicted"/>
<dbReference type="PROSITE" id="PS51750">
    <property type="entry name" value="BRO_N"/>
    <property type="match status" value="1"/>
</dbReference>
<name>A0A848RFD9_9FIRM</name>
<dbReference type="Pfam" id="PF02498">
    <property type="entry name" value="Bro-N"/>
    <property type="match status" value="1"/>
</dbReference>
<evidence type="ECO:0000259" key="1">
    <source>
        <dbReference type="PROSITE" id="PS51750"/>
    </source>
</evidence>
<dbReference type="SMART" id="SM01040">
    <property type="entry name" value="Bro-N"/>
    <property type="match status" value="1"/>
</dbReference>
<dbReference type="EMBL" id="JABDSR010000003">
    <property type="protein sequence ID" value="NMW84725.1"/>
    <property type="molecule type" value="Genomic_DNA"/>
</dbReference>
<evidence type="ECO:0000313" key="2">
    <source>
        <dbReference type="EMBL" id="NMW84725.1"/>
    </source>
</evidence>
<dbReference type="AlphaFoldDB" id="A0A848RFD9"/>
<dbReference type="InterPro" id="IPR005039">
    <property type="entry name" value="Ant_C"/>
</dbReference>
<keyword evidence="3" id="KW-1185">Reference proteome</keyword>
<protein>
    <recommendedName>
        <fullName evidence="1">Bro-N domain-containing protein</fullName>
    </recommendedName>
</protein>
<comment type="caution">
    <text evidence="2">The sequence shown here is derived from an EMBL/GenBank/DDBJ whole genome shotgun (WGS) entry which is preliminary data.</text>
</comment>
<dbReference type="Pfam" id="PF03374">
    <property type="entry name" value="ANT"/>
    <property type="match status" value="1"/>
</dbReference>
<sequence>MNKYTYKQVANILGIAPSQVGSKARRKDFPEEFKTTVTNEQNREIQALTEEGLQLLKNEYGITDSGVNEENKTLLGNLELVKQGNFLGTVCDFYKDVSNNIYMTRSQITKALEYSSPKGIILLHQRNRKVLDKNSVRISNFKHITNSINNGNNELLQNVANLSNVENKPSHNLQPHSVLYNEDGIYEITFLSRQPKANEFRTWIRERIKEIRKYGFTTQTNEDGTHSIQAMADFLHGEEDSVGKNAFIALAKWKIQATIELKEQKDIISAQNEEIKKQQPKVKFAEQISCSNDVISVNSMAKLLHKNGINIGQNRLFAWLRENKLVMRIKENQQWNNIPTQMAIDKKILTIEEKSFIDKCGVKRISTTTKVTPKGQYYLLNKFIGKSEVAQ</sequence>
<organism evidence="2 3">
    <name type="scientific">Peptoniphilus faecalis</name>
    <dbReference type="NCBI Taxonomy" id="2731255"/>
    <lineage>
        <taxon>Bacteria</taxon>
        <taxon>Bacillati</taxon>
        <taxon>Bacillota</taxon>
        <taxon>Tissierellia</taxon>
        <taxon>Tissierellales</taxon>
        <taxon>Peptoniphilaceae</taxon>
        <taxon>Peptoniphilus</taxon>
    </lineage>
</organism>
<gene>
    <name evidence="2" type="ORF">HKO22_03065</name>
</gene>
<dbReference type="InterPro" id="IPR003497">
    <property type="entry name" value="BRO_N_domain"/>
</dbReference>
<feature type="domain" description="Bro-N" evidence="1">
    <location>
        <begin position="84"/>
        <end position="215"/>
    </location>
</feature>